<dbReference type="EMBL" id="VUOE01000001">
    <property type="protein sequence ID" value="KAA2219334.1"/>
    <property type="molecule type" value="Genomic_DNA"/>
</dbReference>
<comment type="caution">
    <text evidence="1">The sequence shown here is derived from an EMBL/GenBank/DDBJ whole genome shotgun (WGS) entry which is preliminary data.</text>
</comment>
<protein>
    <submittedName>
        <fullName evidence="1">Uncharacterized protein</fullName>
    </submittedName>
</protein>
<gene>
    <name evidence="1" type="ORF">F0361_06940</name>
</gene>
<organism evidence="1 2">
    <name type="scientific">Maribacter flavus</name>
    <dbReference type="NCBI Taxonomy" id="1658664"/>
    <lineage>
        <taxon>Bacteria</taxon>
        <taxon>Pseudomonadati</taxon>
        <taxon>Bacteroidota</taxon>
        <taxon>Flavobacteriia</taxon>
        <taxon>Flavobacteriales</taxon>
        <taxon>Flavobacteriaceae</taxon>
        <taxon>Maribacter</taxon>
    </lineage>
</organism>
<evidence type="ECO:0000313" key="2">
    <source>
        <dbReference type="Proteomes" id="UP000323188"/>
    </source>
</evidence>
<accession>A0A5B2TYA7</accession>
<evidence type="ECO:0000313" key="1">
    <source>
        <dbReference type="EMBL" id="KAA2219334.1"/>
    </source>
</evidence>
<dbReference type="RefSeq" id="WP_154917784.1">
    <property type="nucleotide sequence ID" value="NZ_VUOE01000001.1"/>
</dbReference>
<dbReference type="AlphaFoldDB" id="A0A5B2TYA7"/>
<reference evidence="1 2" key="1">
    <citation type="submission" date="2019-09" db="EMBL/GenBank/DDBJ databases">
        <authorList>
            <person name="Khan S.A."/>
            <person name="Jeon C.O."/>
            <person name="Chun B.H."/>
            <person name="Jeong S.E."/>
        </authorList>
    </citation>
    <scope>NUCLEOTIDE SEQUENCE [LARGE SCALE GENOMIC DNA]</scope>
    <source>
        <strain evidence="1 2">KCTC 42508</strain>
    </source>
</reference>
<proteinExistence type="predicted"/>
<sequence>MMLNHMKPHRDKWDQTDVLYGLNWDVEILKKSVDDGFVGRGRKGQGAFYAACTFGRPRGSGGL</sequence>
<dbReference type="Proteomes" id="UP000323188">
    <property type="component" value="Unassembled WGS sequence"/>
</dbReference>
<name>A0A5B2TYA7_9FLAO</name>